<dbReference type="Pfam" id="PF00126">
    <property type="entry name" value="HTH_1"/>
    <property type="match status" value="1"/>
</dbReference>
<feature type="domain" description="HTH lysR-type" evidence="5">
    <location>
        <begin position="1"/>
        <end position="57"/>
    </location>
</feature>
<protein>
    <submittedName>
        <fullName evidence="6">LysR family transcriptional regulator</fullName>
    </submittedName>
</protein>
<dbReference type="AlphaFoldDB" id="A0A4Y3TU87"/>
<dbReference type="Pfam" id="PF03466">
    <property type="entry name" value="LysR_substrate"/>
    <property type="match status" value="1"/>
</dbReference>
<dbReference type="SUPFAM" id="SSF46785">
    <property type="entry name" value="Winged helix' DNA-binding domain"/>
    <property type="match status" value="1"/>
</dbReference>
<dbReference type="GO" id="GO:0003677">
    <property type="term" value="F:DNA binding"/>
    <property type="evidence" value="ECO:0007669"/>
    <property type="project" value="UniProtKB-KW"/>
</dbReference>
<dbReference type="RefSeq" id="WP_141374569.1">
    <property type="nucleotide sequence ID" value="NZ_BAPL01000017.1"/>
</dbReference>
<comment type="similarity">
    <text evidence="1">Belongs to the LysR transcriptional regulatory family.</text>
</comment>
<proteinExistence type="inferred from homology"/>
<dbReference type="GO" id="GO:0032993">
    <property type="term" value="C:protein-DNA complex"/>
    <property type="evidence" value="ECO:0007669"/>
    <property type="project" value="TreeGrafter"/>
</dbReference>
<dbReference type="Gene3D" id="1.10.10.10">
    <property type="entry name" value="Winged helix-like DNA-binding domain superfamily/Winged helix DNA-binding domain"/>
    <property type="match status" value="1"/>
</dbReference>
<dbReference type="PANTHER" id="PTHR30346">
    <property type="entry name" value="TRANSCRIPTIONAL DUAL REGULATOR HCAR-RELATED"/>
    <property type="match status" value="1"/>
</dbReference>
<organism evidence="6 7">
    <name type="scientific">Acetobacter peroxydans</name>
    <dbReference type="NCBI Taxonomy" id="104098"/>
    <lineage>
        <taxon>Bacteria</taxon>
        <taxon>Pseudomonadati</taxon>
        <taxon>Pseudomonadota</taxon>
        <taxon>Alphaproteobacteria</taxon>
        <taxon>Acetobacterales</taxon>
        <taxon>Acetobacteraceae</taxon>
        <taxon>Acetobacter</taxon>
    </lineage>
</organism>
<dbReference type="Proteomes" id="UP000317730">
    <property type="component" value="Unassembled WGS sequence"/>
</dbReference>
<evidence type="ECO:0000256" key="4">
    <source>
        <dbReference type="ARBA" id="ARBA00023163"/>
    </source>
</evidence>
<sequence length="286" mass="32033">MITELRTFLVAGQLENFAATAERVGLTQSAISAQIRRLEHDFGYALFERTGRSVKLSRAGVVAMEQAKEIIARYERMRDIARNEAVKGNLEIGMAVAGHASLLASAMEEFLKVFSEVHFSVAVDKEQSLLARLDEGALDMAIMARPAAHLMQNLEWRLLQVQPYVLAVPEGSAPLPWRQVLQTYPLIRYASRSFIADKIDAFLKSQSLTVHDIAQTEEISLILDMVAKETGVAIIPFSTAFNGQEKVRFISIPEFLEKKEVGVVMTRKKKSIAVKKFLDFLTDFSR</sequence>
<keyword evidence="4" id="KW-0804">Transcription</keyword>
<evidence type="ECO:0000256" key="1">
    <source>
        <dbReference type="ARBA" id="ARBA00009437"/>
    </source>
</evidence>
<accession>A0A4Y3TU87</accession>
<comment type="caution">
    <text evidence="6">The sequence shown here is derived from an EMBL/GenBank/DDBJ whole genome shotgun (WGS) entry which is preliminary data.</text>
</comment>
<reference evidence="6 7" key="1">
    <citation type="submission" date="2019-06" db="EMBL/GenBank/DDBJ databases">
        <title>Whole genome shotgun sequence of Acetobacter peroxydans NBRC 13755.</title>
        <authorList>
            <person name="Hosoyama A."/>
            <person name="Uohara A."/>
            <person name="Ohji S."/>
            <person name="Ichikawa N."/>
        </authorList>
    </citation>
    <scope>NUCLEOTIDE SEQUENCE [LARGE SCALE GENOMIC DNA]</scope>
    <source>
        <strain evidence="6 7">NBRC 13755</strain>
    </source>
</reference>
<evidence type="ECO:0000313" key="7">
    <source>
        <dbReference type="Proteomes" id="UP000317730"/>
    </source>
</evidence>
<evidence type="ECO:0000256" key="2">
    <source>
        <dbReference type="ARBA" id="ARBA00023015"/>
    </source>
</evidence>
<evidence type="ECO:0000313" key="6">
    <source>
        <dbReference type="EMBL" id="GEB84657.1"/>
    </source>
</evidence>
<dbReference type="GO" id="GO:0003700">
    <property type="term" value="F:DNA-binding transcription factor activity"/>
    <property type="evidence" value="ECO:0007669"/>
    <property type="project" value="InterPro"/>
</dbReference>
<dbReference type="InterPro" id="IPR036390">
    <property type="entry name" value="WH_DNA-bd_sf"/>
</dbReference>
<dbReference type="InterPro" id="IPR005119">
    <property type="entry name" value="LysR_subst-bd"/>
</dbReference>
<dbReference type="Gene3D" id="3.40.190.290">
    <property type="match status" value="1"/>
</dbReference>
<dbReference type="InterPro" id="IPR036388">
    <property type="entry name" value="WH-like_DNA-bd_sf"/>
</dbReference>
<name>A0A4Y3TU87_9PROT</name>
<keyword evidence="3" id="KW-0238">DNA-binding</keyword>
<dbReference type="InterPro" id="IPR000847">
    <property type="entry name" value="LysR_HTH_N"/>
</dbReference>
<keyword evidence="2" id="KW-0805">Transcription regulation</keyword>
<keyword evidence="7" id="KW-1185">Reference proteome</keyword>
<gene>
    <name evidence="6" type="primary">brg1</name>
    <name evidence="6" type="ORF">APE01nite_04540</name>
</gene>
<evidence type="ECO:0000256" key="3">
    <source>
        <dbReference type="ARBA" id="ARBA00023125"/>
    </source>
</evidence>
<evidence type="ECO:0000259" key="5">
    <source>
        <dbReference type="PROSITE" id="PS50931"/>
    </source>
</evidence>
<dbReference type="PANTHER" id="PTHR30346:SF9">
    <property type="entry name" value="LYSR FAMILY TRANSCRIPTIONAL REGULATOR"/>
    <property type="match status" value="1"/>
</dbReference>
<dbReference type="SUPFAM" id="SSF53850">
    <property type="entry name" value="Periplasmic binding protein-like II"/>
    <property type="match status" value="1"/>
</dbReference>
<dbReference type="OrthoDB" id="9806538at2"/>
<dbReference type="PROSITE" id="PS50931">
    <property type="entry name" value="HTH_LYSR"/>
    <property type="match status" value="1"/>
</dbReference>
<dbReference type="EMBL" id="BJMV01000001">
    <property type="protein sequence ID" value="GEB84657.1"/>
    <property type="molecule type" value="Genomic_DNA"/>
</dbReference>
<dbReference type="PRINTS" id="PR00039">
    <property type="entry name" value="HTHLYSR"/>
</dbReference>